<evidence type="ECO:0008006" key="4">
    <source>
        <dbReference type="Google" id="ProtNLM"/>
    </source>
</evidence>
<accession>A0A9P8S137</accession>
<feature type="transmembrane region" description="Helical" evidence="1">
    <location>
        <begin position="6"/>
        <end position="29"/>
    </location>
</feature>
<keyword evidence="3" id="KW-1185">Reference proteome</keyword>
<organism evidence="2 3">
    <name type="scientific">Spironucleus salmonicida</name>
    <dbReference type="NCBI Taxonomy" id="348837"/>
    <lineage>
        <taxon>Eukaryota</taxon>
        <taxon>Metamonada</taxon>
        <taxon>Diplomonadida</taxon>
        <taxon>Hexamitidae</taxon>
        <taxon>Hexamitinae</taxon>
        <taxon>Spironucleus</taxon>
    </lineage>
</organism>
<keyword evidence="1" id="KW-0812">Transmembrane</keyword>
<reference evidence="2 3" key="1">
    <citation type="journal article" date="2014" name="PLoS Genet.">
        <title>The Genome of Spironucleus salmonicida Highlights a Fish Pathogen Adapted to Fluctuating Environments.</title>
        <authorList>
            <person name="Xu F."/>
            <person name="Jerlstrom-Hultqvist J."/>
            <person name="Einarsson E."/>
            <person name="Astvaldsson A."/>
            <person name="Svard S.G."/>
            <person name="Andersson J.O."/>
        </authorList>
    </citation>
    <scope>NUCLEOTIDE SEQUENCE [LARGE SCALE GENOMIC DNA]</scope>
    <source>
        <strain evidence="2 3">ATCC 50377</strain>
    </source>
</reference>
<dbReference type="EMBL" id="AUWU02000002">
    <property type="protein sequence ID" value="KAH0576647.1"/>
    <property type="molecule type" value="Genomic_DNA"/>
</dbReference>
<keyword evidence="1" id="KW-0472">Membrane</keyword>
<comment type="caution">
    <text evidence="2">The sequence shown here is derived from an EMBL/GenBank/DDBJ whole genome shotgun (WGS) entry which is preliminary data.</text>
</comment>
<dbReference type="AlphaFoldDB" id="A0A9P8S137"/>
<dbReference type="RefSeq" id="XP_067767420.1">
    <property type="nucleotide sequence ID" value="XM_067906103.1"/>
</dbReference>
<gene>
    <name evidence="2" type="ORF">SS50377_22212</name>
</gene>
<proteinExistence type="predicted"/>
<dbReference type="KEGG" id="ssao:94296235"/>
<evidence type="ECO:0000313" key="2">
    <source>
        <dbReference type="EMBL" id="KAH0576647.1"/>
    </source>
</evidence>
<sequence>MIMLGYFVLNCIIIVIMNQLLANQLFGCLHWDYLLIFQILEKIQQTRRQFFFFLQMIQILSKLQNQIIFFIYISQKVNFQPLNVQQIILEQTNLSKIIQIYLQLYPHIELYCTRIGLNLYISEQTLEQFFQKVIRHTETIIYLVRKPVVQKDIEQLAFKPLVCDYDDVDLIVYNNQLAVIAKIVVIQQSILHENTHKMALIFATSAFMLMKAYSQNSIFHQRFLEHAVYFQNVQDIYDNKIDQKEYYLPYQQNYFQLPLHFYYSFIKNNHNPGQLLFMFKQLFHISIAFKPEYITILSSFRKLKNGVMAQSQNSGKTVTMLTLYYYFKILYISKLSTTNPVYIDIKDLTINIYTKYLNKIPTNFNTLDLQVKEFIKADHQLHFNMKTYQQSLINCINKIYCDNIEQIDNTTMLNFLQNLFDINQDFSQLQLFDSTQWISNPDISKFSTIPILNYDIYLLIDESLTEAQQVYYQFILQISKFSQCLYQKKILEINQTQQNKESTINKSIIK</sequence>
<protein>
    <recommendedName>
        <fullName evidence="4">Transmembrane protein</fullName>
    </recommendedName>
</protein>
<keyword evidence="1" id="KW-1133">Transmembrane helix</keyword>
<dbReference type="GeneID" id="94296235"/>
<evidence type="ECO:0000256" key="1">
    <source>
        <dbReference type="SAM" id="Phobius"/>
    </source>
</evidence>
<name>A0A9P8S137_9EUKA</name>
<dbReference type="Proteomes" id="UP000018208">
    <property type="component" value="Unassembled WGS sequence"/>
</dbReference>
<evidence type="ECO:0000313" key="3">
    <source>
        <dbReference type="Proteomes" id="UP000018208"/>
    </source>
</evidence>